<dbReference type="GO" id="GO:0006865">
    <property type="term" value="P:amino acid transport"/>
    <property type="evidence" value="ECO:0007669"/>
    <property type="project" value="TreeGrafter"/>
</dbReference>
<dbReference type="RefSeq" id="WP_073602629.1">
    <property type="nucleotide sequence ID" value="NZ_FQXZ01000007.1"/>
</dbReference>
<keyword evidence="3" id="KW-0813">Transport</keyword>
<dbReference type="SUPFAM" id="SSF53850">
    <property type="entry name" value="Periplasmic binding protein-like II"/>
    <property type="match status" value="1"/>
</dbReference>
<feature type="signal peptide" evidence="9">
    <location>
        <begin position="1"/>
        <end position="22"/>
    </location>
</feature>
<gene>
    <name evidence="11" type="primary">peb1A</name>
    <name evidence="11" type="ORF">VA7868_00878</name>
</gene>
<keyword evidence="6 8" id="KW-1133">Transmembrane helix</keyword>
<keyword evidence="7 8" id="KW-0472">Membrane</keyword>
<dbReference type="InterPro" id="IPR051455">
    <property type="entry name" value="Bact_solute-bind_prot3"/>
</dbReference>
<accession>A0A1M5WUI4</accession>
<evidence type="ECO:0000256" key="9">
    <source>
        <dbReference type="SAM" id="SignalP"/>
    </source>
</evidence>
<sequence>MKYRHTFFLCLLCCIWLQSAYAADLLEKIRDRGVIVIGVKIDYPPWGMIDKNQQHAGFEPDIGRQIAKELNVKVRFKAVTSANRFQKLNEKDVDMLIATVGDTQKRHQQVHMVLPHYFRSGVTVLAHYSKEIRLWADLIGKPVCLTAGAYFNKTLVQNYRIEPIILMSNRDVKLALLTNKCQAWAYDNSSLFHLSQMPQWQDYELPLESILPIHWSLVTRKDTASKSLASWLSGFLIKHIRQGDLLTWAKGWDLPDQHYLQQQHQLWLSKDENGQPVCSHFPSAANRGLCFEPTLSLTNPSTHTYWPFDKFDSELLAQSLLHTVFYTLLALIITVVIAITFSFLTLYTPAWFGKAMAFLTHIQSTIPPILMLYLVYFGALSYWYDAGQESILDGVSISLIVLSLYAAAGINNLVISSSLSGGKLIHRYMKNYTGVKANLINLAKAAGLASVVASPNAVLVINSLVASTGQPVLLMSLLAAFYYTEVMLFTALTESCMSAFRARYARNTVSKTLPGDPL</sequence>
<evidence type="ECO:0000256" key="3">
    <source>
        <dbReference type="ARBA" id="ARBA00022448"/>
    </source>
</evidence>
<dbReference type="STRING" id="1216006.VA7868_00878"/>
<dbReference type="AlphaFoldDB" id="A0A1M5WUI4"/>
<keyword evidence="4 8" id="KW-0812">Transmembrane</keyword>
<keyword evidence="12" id="KW-1185">Reference proteome</keyword>
<evidence type="ECO:0000313" key="12">
    <source>
        <dbReference type="Proteomes" id="UP000184608"/>
    </source>
</evidence>
<dbReference type="GO" id="GO:0030288">
    <property type="term" value="C:outer membrane-bounded periplasmic space"/>
    <property type="evidence" value="ECO:0007669"/>
    <property type="project" value="TreeGrafter"/>
</dbReference>
<dbReference type="EMBL" id="FQXZ01000007">
    <property type="protein sequence ID" value="SHH91257.1"/>
    <property type="molecule type" value="Genomic_DNA"/>
</dbReference>
<dbReference type="PANTHER" id="PTHR30085">
    <property type="entry name" value="AMINO ACID ABC TRANSPORTER PERMEASE"/>
    <property type="match status" value="1"/>
</dbReference>
<feature type="transmembrane region" description="Helical" evidence="8">
    <location>
        <begin position="439"/>
        <end position="461"/>
    </location>
</feature>
<evidence type="ECO:0000256" key="2">
    <source>
        <dbReference type="ARBA" id="ARBA00010333"/>
    </source>
</evidence>
<feature type="domain" description="Solute-binding protein family 3/N-terminal" evidence="10">
    <location>
        <begin position="34"/>
        <end position="256"/>
    </location>
</feature>
<protein>
    <submittedName>
        <fullName evidence="11">Major cell-binding factor</fullName>
    </submittedName>
</protein>
<evidence type="ECO:0000256" key="4">
    <source>
        <dbReference type="ARBA" id="ARBA00022692"/>
    </source>
</evidence>
<feature type="transmembrane region" description="Helical" evidence="8">
    <location>
        <begin position="396"/>
        <end position="419"/>
    </location>
</feature>
<evidence type="ECO:0000256" key="7">
    <source>
        <dbReference type="ARBA" id="ARBA00023136"/>
    </source>
</evidence>
<proteinExistence type="inferred from homology"/>
<keyword evidence="5 9" id="KW-0732">Signal</keyword>
<feature type="transmembrane region" description="Helical" evidence="8">
    <location>
        <begin position="324"/>
        <end position="346"/>
    </location>
</feature>
<name>A0A1M5WUI4_9VIBR</name>
<dbReference type="Gene3D" id="1.10.3720.10">
    <property type="entry name" value="MetI-like"/>
    <property type="match status" value="1"/>
</dbReference>
<dbReference type="InterPro" id="IPR001638">
    <property type="entry name" value="Solute-binding_3/MltF_N"/>
</dbReference>
<dbReference type="SMART" id="SM00062">
    <property type="entry name" value="PBPb"/>
    <property type="match status" value="1"/>
</dbReference>
<reference evidence="11 12" key="1">
    <citation type="submission" date="2016-11" db="EMBL/GenBank/DDBJ databases">
        <authorList>
            <person name="Jaros S."/>
            <person name="Januszkiewicz K."/>
            <person name="Wedrychowicz H."/>
        </authorList>
    </citation>
    <scope>NUCLEOTIDE SEQUENCE [LARGE SCALE GENOMIC DNA]</scope>
    <source>
        <strain evidence="11 12">CECT 7868</strain>
    </source>
</reference>
<dbReference type="Proteomes" id="UP000184608">
    <property type="component" value="Unassembled WGS sequence"/>
</dbReference>
<evidence type="ECO:0000259" key="10">
    <source>
        <dbReference type="SMART" id="SM00062"/>
    </source>
</evidence>
<organism evidence="11 12">
    <name type="scientific">Vibrio aerogenes CECT 7868</name>
    <dbReference type="NCBI Taxonomy" id="1216006"/>
    <lineage>
        <taxon>Bacteria</taxon>
        <taxon>Pseudomonadati</taxon>
        <taxon>Pseudomonadota</taxon>
        <taxon>Gammaproteobacteria</taxon>
        <taxon>Vibrionales</taxon>
        <taxon>Vibrionaceae</taxon>
        <taxon>Vibrio</taxon>
    </lineage>
</organism>
<evidence type="ECO:0000256" key="8">
    <source>
        <dbReference type="SAM" id="Phobius"/>
    </source>
</evidence>
<dbReference type="GO" id="GO:0005576">
    <property type="term" value="C:extracellular region"/>
    <property type="evidence" value="ECO:0007669"/>
    <property type="project" value="TreeGrafter"/>
</dbReference>
<evidence type="ECO:0000256" key="5">
    <source>
        <dbReference type="ARBA" id="ARBA00022729"/>
    </source>
</evidence>
<dbReference type="InterPro" id="IPR035906">
    <property type="entry name" value="MetI-like_sf"/>
</dbReference>
<dbReference type="GO" id="GO:0016020">
    <property type="term" value="C:membrane"/>
    <property type="evidence" value="ECO:0007669"/>
    <property type="project" value="UniProtKB-SubCell"/>
</dbReference>
<comment type="similarity">
    <text evidence="2">Belongs to the bacterial solute-binding protein 3 family.</text>
</comment>
<feature type="transmembrane region" description="Helical" evidence="8">
    <location>
        <begin position="473"/>
        <end position="493"/>
    </location>
</feature>
<evidence type="ECO:0000313" key="11">
    <source>
        <dbReference type="EMBL" id="SHH91257.1"/>
    </source>
</evidence>
<dbReference type="Pfam" id="PF00497">
    <property type="entry name" value="SBP_bac_3"/>
    <property type="match status" value="1"/>
</dbReference>
<feature type="chain" id="PRO_5012680416" evidence="9">
    <location>
        <begin position="23"/>
        <end position="518"/>
    </location>
</feature>
<dbReference type="OrthoDB" id="8994218at2"/>
<feature type="transmembrane region" description="Helical" evidence="8">
    <location>
        <begin position="366"/>
        <end position="384"/>
    </location>
</feature>
<evidence type="ECO:0000256" key="1">
    <source>
        <dbReference type="ARBA" id="ARBA00004141"/>
    </source>
</evidence>
<comment type="subcellular location">
    <subcellularLocation>
        <location evidence="1">Membrane</location>
        <topology evidence="1">Multi-pass membrane protein</topology>
    </subcellularLocation>
</comment>
<evidence type="ECO:0000256" key="6">
    <source>
        <dbReference type="ARBA" id="ARBA00022989"/>
    </source>
</evidence>
<dbReference type="Gene3D" id="3.40.190.10">
    <property type="entry name" value="Periplasmic binding protein-like II"/>
    <property type="match status" value="2"/>
</dbReference>
<dbReference type="PANTHER" id="PTHR30085:SF6">
    <property type="entry name" value="ABC TRANSPORTER GLUTAMINE-BINDING PROTEIN GLNH"/>
    <property type="match status" value="1"/>
</dbReference>